<dbReference type="GO" id="GO:0000287">
    <property type="term" value="F:magnesium ion binding"/>
    <property type="evidence" value="ECO:0007669"/>
    <property type="project" value="TreeGrafter"/>
</dbReference>
<reference evidence="1" key="1">
    <citation type="journal article" date="2021" name="PeerJ">
        <title>Extensive microbial diversity within the chicken gut microbiome revealed by metagenomics and culture.</title>
        <authorList>
            <person name="Gilroy R."/>
            <person name="Ravi A."/>
            <person name="Getino M."/>
            <person name="Pursley I."/>
            <person name="Horton D.L."/>
            <person name="Alikhan N.F."/>
            <person name="Baker D."/>
            <person name="Gharbi K."/>
            <person name="Hall N."/>
            <person name="Watson M."/>
            <person name="Adriaenssens E.M."/>
            <person name="Foster-Nyarko E."/>
            <person name="Jarju S."/>
            <person name="Secka A."/>
            <person name="Antonio M."/>
            <person name="Oren A."/>
            <person name="Chaudhuri R.R."/>
            <person name="La Ragione R."/>
            <person name="Hildebrand F."/>
            <person name="Pallen M.J."/>
        </authorList>
    </citation>
    <scope>NUCLEOTIDE SEQUENCE</scope>
    <source>
        <strain evidence="1">CHK169-4300</strain>
    </source>
</reference>
<sequence>MSLKLIGIDMDDTLLRSNKTYDEDRFRKVYEKLKQKGITVVIASGNSYPRLDEYFSHMNHEDLYFAGDNGNYIVKKNEVLHSAVMDYPDLLGVAKMLEKMNNVSNIYCDGMNSYATWVNKDYEDYILSYYGNLQIVDSLDEIKMDEIVKIANHSPASLTEIKEHAKQITETYPSFDAVSSGGGWFDIFDVNGGKGSAIQALQEKYNVKPEETMVFGDSQNDASMVEHAKYSVALSNADDKLKEISNYEIGSNEEQAVLDILEKIIEMDSLDFMDEFQK</sequence>
<accession>A0A9D2G195</accession>
<organism evidence="1 2">
    <name type="scientific">Candidatus Atopostipes pullistercoris</name>
    <dbReference type="NCBI Taxonomy" id="2838467"/>
    <lineage>
        <taxon>Bacteria</taxon>
        <taxon>Bacillati</taxon>
        <taxon>Bacillota</taxon>
        <taxon>Bacilli</taxon>
        <taxon>Lactobacillales</taxon>
        <taxon>Carnobacteriaceae</taxon>
        <taxon>Atopostipes</taxon>
    </lineage>
</organism>
<reference evidence="1" key="2">
    <citation type="submission" date="2021-04" db="EMBL/GenBank/DDBJ databases">
        <authorList>
            <person name="Gilroy R."/>
        </authorList>
    </citation>
    <scope>NUCLEOTIDE SEQUENCE</scope>
    <source>
        <strain evidence="1">CHK169-4300</strain>
    </source>
</reference>
<dbReference type="Gene3D" id="3.40.50.1000">
    <property type="entry name" value="HAD superfamily/HAD-like"/>
    <property type="match status" value="1"/>
</dbReference>
<dbReference type="AlphaFoldDB" id="A0A9D2G195"/>
<proteinExistence type="predicted"/>
<dbReference type="SUPFAM" id="SSF56784">
    <property type="entry name" value="HAD-like"/>
    <property type="match status" value="1"/>
</dbReference>
<dbReference type="SFLD" id="SFLDG01140">
    <property type="entry name" value="C2.B:_Phosphomannomutase_and_P"/>
    <property type="match status" value="1"/>
</dbReference>
<dbReference type="GO" id="GO:0005829">
    <property type="term" value="C:cytosol"/>
    <property type="evidence" value="ECO:0007669"/>
    <property type="project" value="TreeGrafter"/>
</dbReference>
<evidence type="ECO:0000313" key="1">
    <source>
        <dbReference type="EMBL" id="HIZ70592.1"/>
    </source>
</evidence>
<dbReference type="GO" id="GO:0016791">
    <property type="term" value="F:phosphatase activity"/>
    <property type="evidence" value="ECO:0007669"/>
    <property type="project" value="TreeGrafter"/>
</dbReference>
<dbReference type="InterPro" id="IPR000150">
    <property type="entry name" value="Cof"/>
</dbReference>
<dbReference type="InterPro" id="IPR023214">
    <property type="entry name" value="HAD_sf"/>
</dbReference>
<dbReference type="EMBL" id="DXAZ01000033">
    <property type="protein sequence ID" value="HIZ70592.1"/>
    <property type="molecule type" value="Genomic_DNA"/>
</dbReference>
<evidence type="ECO:0000313" key="2">
    <source>
        <dbReference type="Proteomes" id="UP000824106"/>
    </source>
</evidence>
<name>A0A9D2G195_9LACT</name>
<dbReference type="InterPro" id="IPR036412">
    <property type="entry name" value="HAD-like_sf"/>
</dbReference>
<dbReference type="PANTHER" id="PTHR10000:SF53">
    <property type="entry name" value="5-AMINO-6-(5-PHOSPHO-D-RIBITYLAMINO)URACIL PHOSPHATASE YBJI-RELATED"/>
    <property type="match status" value="1"/>
</dbReference>
<dbReference type="InterPro" id="IPR006379">
    <property type="entry name" value="HAD-SF_hydro_IIB"/>
</dbReference>
<dbReference type="Pfam" id="PF08282">
    <property type="entry name" value="Hydrolase_3"/>
    <property type="match status" value="1"/>
</dbReference>
<gene>
    <name evidence="1" type="ORF">H9808_02360</name>
</gene>
<dbReference type="NCBIfam" id="TIGR01484">
    <property type="entry name" value="HAD-SF-IIB"/>
    <property type="match status" value="1"/>
</dbReference>
<dbReference type="SFLD" id="SFLDS00003">
    <property type="entry name" value="Haloacid_Dehalogenase"/>
    <property type="match status" value="1"/>
</dbReference>
<protein>
    <submittedName>
        <fullName evidence="1">Cof-type HAD-IIB family hydrolase</fullName>
    </submittedName>
</protein>
<dbReference type="Proteomes" id="UP000824106">
    <property type="component" value="Unassembled WGS sequence"/>
</dbReference>
<comment type="caution">
    <text evidence="1">The sequence shown here is derived from an EMBL/GenBank/DDBJ whole genome shotgun (WGS) entry which is preliminary data.</text>
</comment>
<dbReference type="NCBIfam" id="TIGR00099">
    <property type="entry name" value="Cof-subfamily"/>
    <property type="match status" value="1"/>
</dbReference>
<dbReference type="PANTHER" id="PTHR10000">
    <property type="entry name" value="PHOSPHOSERINE PHOSPHATASE"/>
    <property type="match status" value="1"/>
</dbReference>
<dbReference type="Gene3D" id="3.30.1240.10">
    <property type="match status" value="1"/>
</dbReference>
<keyword evidence="1" id="KW-0378">Hydrolase</keyword>